<reference evidence="2 3" key="1">
    <citation type="journal article" date="2019" name="Sci. Rep.">
        <title>Orb-weaving spider Araneus ventricosus genome elucidates the spidroin gene catalogue.</title>
        <authorList>
            <person name="Kono N."/>
            <person name="Nakamura H."/>
            <person name="Ohtoshi R."/>
            <person name="Moran D.A.P."/>
            <person name="Shinohara A."/>
            <person name="Yoshida Y."/>
            <person name="Fujiwara M."/>
            <person name="Mori M."/>
            <person name="Tomita M."/>
            <person name="Arakawa K."/>
        </authorList>
    </citation>
    <scope>NUCLEOTIDE SEQUENCE [LARGE SCALE GENOMIC DNA]</scope>
</reference>
<keyword evidence="3" id="KW-1185">Reference proteome</keyword>
<comment type="caution">
    <text evidence="2">The sequence shown here is derived from an EMBL/GenBank/DDBJ whole genome shotgun (WGS) entry which is preliminary data.</text>
</comment>
<feature type="region of interest" description="Disordered" evidence="1">
    <location>
        <begin position="1"/>
        <end position="21"/>
    </location>
</feature>
<organism evidence="2 3">
    <name type="scientific">Araneus ventricosus</name>
    <name type="common">Orbweaver spider</name>
    <name type="synonym">Epeira ventricosa</name>
    <dbReference type="NCBI Taxonomy" id="182803"/>
    <lineage>
        <taxon>Eukaryota</taxon>
        <taxon>Metazoa</taxon>
        <taxon>Ecdysozoa</taxon>
        <taxon>Arthropoda</taxon>
        <taxon>Chelicerata</taxon>
        <taxon>Arachnida</taxon>
        <taxon>Araneae</taxon>
        <taxon>Araneomorphae</taxon>
        <taxon>Entelegynae</taxon>
        <taxon>Araneoidea</taxon>
        <taxon>Araneidae</taxon>
        <taxon>Araneus</taxon>
    </lineage>
</organism>
<evidence type="ECO:0000313" key="2">
    <source>
        <dbReference type="EMBL" id="GBM21714.1"/>
    </source>
</evidence>
<accession>A0A4Y2E1G5</accession>
<dbReference type="AlphaFoldDB" id="A0A4Y2E1G5"/>
<proteinExistence type="predicted"/>
<sequence>MVPALGRRVPGPKLDSTEDLP</sequence>
<evidence type="ECO:0000256" key="1">
    <source>
        <dbReference type="SAM" id="MobiDB-lite"/>
    </source>
</evidence>
<name>A0A4Y2E1G5_ARAVE</name>
<dbReference type="EMBL" id="BGPR01000466">
    <property type="protein sequence ID" value="GBM21714.1"/>
    <property type="molecule type" value="Genomic_DNA"/>
</dbReference>
<evidence type="ECO:0000313" key="3">
    <source>
        <dbReference type="Proteomes" id="UP000499080"/>
    </source>
</evidence>
<gene>
    <name evidence="2" type="ORF">AVEN_118254_1</name>
</gene>
<protein>
    <submittedName>
        <fullName evidence="2">Uncharacterized protein</fullName>
    </submittedName>
</protein>
<dbReference type="Proteomes" id="UP000499080">
    <property type="component" value="Unassembled WGS sequence"/>
</dbReference>
<feature type="non-terminal residue" evidence="2">
    <location>
        <position position="21"/>
    </location>
</feature>